<dbReference type="AlphaFoldDB" id="X1DA01"/>
<evidence type="ECO:0000313" key="1">
    <source>
        <dbReference type="EMBL" id="GAH01899.1"/>
    </source>
</evidence>
<name>X1DA01_9ZZZZ</name>
<organism evidence="1">
    <name type="scientific">marine sediment metagenome</name>
    <dbReference type="NCBI Taxonomy" id="412755"/>
    <lineage>
        <taxon>unclassified sequences</taxon>
        <taxon>metagenomes</taxon>
        <taxon>ecological metagenomes</taxon>
    </lineage>
</organism>
<accession>X1DA01</accession>
<dbReference type="EMBL" id="BART01020247">
    <property type="protein sequence ID" value="GAH01899.1"/>
    <property type="molecule type" value="Genomic_DNA"/>
</dbReference>
<sequence length="56" mass="6585">MKIEEAESIAKKWIIDMWGKPDLNLADILVDSNYKPEWIHTDKKGPKLIIFNTSLW</sequence>
<protein>
    <submittedName>
        <fullName evidence="1">Uncharacterized protein</fullName>
    </submittedName>
</protein>
<reference evidence="1" key="1">
    <citation type="journal article" date="2014" name="Front. Microbiol.">
        <title>High frequency of phylogenetically diverse reductive dehalogenase-homologous genes in deep subseafloor sedimentary metagenomes.</title>
        <authorList>
            <person name="Kawai M."/>
            <person name="Futagami T."/>
            <person name="Toyoda A."/>
            <person name="Takaki Y."/>
            <person name="Nishi S."/>
            <person name="Hori S."/>
            <person name="Arai W."/>
            <person name="Tsubouchi T."/>
            <person name="Morono Y."/>
            <person name="Uchiyama I."/>
            <person name="Ito T."/>
            <person name="Fujiyama A."/>
            <person name="Inagaki F."/>
            <person name="Takami H."/>
        </authorList>
    </citation>
    <scope>NUCLEOTIDE SEQUENCE</scope>
    <source>
        <strain evidence="1">Expedition CK06-06</strain>
    </source>
</reference>
<comment type="caution">
    <text evidence="1">The sequence shown here is derived from an EMBL/GenBank/DDBJ whole genome shotgun (WGS) entry which is preliminary data.</text>
</comment>
<gene>
    <name evidence="1" type="ORF">S01H4_37653</name>
</gene>
<proteinExistence type="predicted"/>